<reference evidence="1" key="1">
    <citation type="submission" date="2020-01" db="EMBL/GenBank/DDBJ databases">
        <authorList>
            <person name="Chen W.-M."/>
        </authorList>
    </citation>
    <scope>NUCLEOTIDE SEQUENCE</scope>
    <source>
        <strain evidence="1">CYK-10</strain>
    </source>
</reference>
<comment type="caution">
    <text evidence="1">The sequence shown here is derived from an EMBL/GenBank/DDBJ whole genome shotgun (WGS) entry which is preliminary data.</text>
</comment>
<organism evidence="1 2">
    <name type="scientific">Stagnihabitans tardus</name>
    <dbReference type="NCBI Taxonomy" id="2699202"/>
    <lineage>
        <taxon>Bacteria</taxon>
        <taxon>Pseudomonadati</taxon>
        <taxon>Pseudomonadota</taxon>
        <taxon>Alphaproteobacteria</taxon>
        <taxon>Rhodobacterales</taxon>
        <taxon>Paracoccaceae</taxon>
        <taxon>Stagnihabitans</taxon>
    </lineage>
</organism>
<sequence>MFRAHEKKGKNAVRPSVPLLYSPYLAMTAAGPRTAMGGPFSNLKVNFLPKVHQVYLKFITICDSDLASSRANKLINLEANLPLMNYRSSLATTVAGAASFGESSLRRGYFRLDGTAVSWDNPPGLLGPSGTNTAVRHLNEYECEKVNRALTFSRVTQLQEDL</sequence>
<evidence type="ECO:0000313" key="1">
    <source>
        <dbReference type="EMBL" id="NBZ90069.1"/>
    </source>
</evidence>
<name>A0AAE4YDH3_9RHOB</name>
<evidence type="ECO:0000313" key="2">
    <source>
        <dbReference type="Proteomes" id="UP001193501"/>
    </source>
</evidence>
<dbReference type="EMBL" id="JAABNR010000048">
    <property type="protein sequence ID" value="NBZ90069.1"/>
    <property type="molecule type" value="Genomic_DNA"/>
</dbReference>
<keyword evidence="2" id="KW-1185">Reference proteome</keyword>
<dbReference type="Proteomes" id="UP001193501">
    <property type="component" value="Unassembled WGS sequence"/>
</dbReference>
<dbReference type="AlphaFoldDB" id="A0AAE4YDH3"/>
<gene>
    <name evidence="1" type="ORF">GV832_21020</name>
</gene>
<protein>
    <submittedName>
        <fullName evidence="1">Uncharacterized protein</fullName>
    </submittedName>
</protein>
<accession>A0AAE4YDH3</accession>
<proteinExistence type="predicted"/>
<dbReference type="RefSeq" id="WP_168776848.1">
    <property type="nucleotide sequence ID" value="NZ_JAABNR010000048.1"/>
</dbReference>